<organism evidence="2 3">
    <name type="scientific">Marasmiellus scandens</name>
    <dbReference type="NCBI Taxonomy" id="2682957"/>
    <lineage>
        <taxon>Eukaryota</taxon>
        <taxon>Fungi</taxon>
        <taxon>Dikarya</taxon>
        <taxon>Basidiomycota</taxon>
        <taxon>Agaricomycotina</taxon>
        <taxon>Agaricomycetes</taxon>
        <taxon>Agaricomycetidae</taxon>
        <taxon>Agaricales</taxon>
        <taxon>Marasmiineae</taxon>
        <taxon>Omphalotaceae</taxon>
        <taxon>Marasmiellus</taxon>
    </lineage>
</organism>
<reference evidence="2 3" key="1">
    <citation type="submission" date="2024-01" db="EMBL/GenBank/DDBJ databases">
        <title>A draft genome for the cacao thread blight pathogen Marasmiellus scandens.</title>
        <authorList>
            <person name="Baruah I.K."/>
            <person name="Leung J."/>
            <person name="Bukari Y."/>
            <person name="Amoako-Attah I."/>
            <person name="Meinhardt L.W."/>
            <person name="Bailey B.A."/>
            <person name="Cohen S.P."/>
        </authorList>
    </citation>
    <scope>NUCLEOTIDE SEQUENCE [LARGE SCALE GENOMIC DNA]</scope>
    <source>
        <strain evidence="2 3">GH-19</strain>
    </source>
</reference>
<keyword evidence="3" id="KW-1185">Reference proteome</keyword>
<gene>
    <name evidence="2" type="ORF">VKT23_012137</name>
</gene>
<dbReference type="EMBL" id="JBANRG010000028">
    <property type="protein sequence ID" value="KAK7452736.1"/>
    <property type="molecule type" value="Genomic_DNA"/>
</dbReference>
<evidence type="ECO:0000313" key="2">
    <source>
        <dbReference type="EMBL" id="KAK7452736.1"/>
    </source>
</evidence>
<sequence>MYAYISSIFAIHLIHSSSSICSLMNVVTGALENVFGLFSYPTRPPMIDAAHGYVDGSNFERNSLPGSVSDTVLRPECFPMSTSRISNLPHCTTDSASAKVGTSGWVPTDVPSGLGHKREFEQLHHGGTQFQHPPLVVQNAHYPKRQRLDDQAQPMPAQVDPPRKMRIKPPPFRTKSQNQTLAYWITILVIEAFDPELRKYGKLVCKLCYLISRVIDGKTINPETSVVFLAPHYLRRLVDSGLADLSHNNSPALFEVMFQWFMLSLNFASIWLDEQRLHTMTMTSWMRVDVRTYRTMERQAYIALEHNLAIFAADWDRWLDELNHHLGSNIFRNLNIAILYDLLERSRTKHAFWQIPAHRPLSDPVASSVFLDGAYCTCTAVGSYSQRSLPTDGASTHITDSAHMRPLESIHVSHAPTTSYSCPIHSSDYRVYVAETSTASYDALDGSIGTLSSVALSDSYMASVSNQEPSRVESSAREEDIVTQRPYSSLFSDNIQSITSAPISPDSLSSPRAHDERSLRNVQEGFGKAESYMDFEDTETESDCDTCYSESDIGEQSLPVPVPTGVGGGGLSPLLSRRPLPKGLPVEDNRILLSVNPALQSSSQLMNIPESKSIPLPPLRLPYSSSRSYLTSASEVQLPT</sequence>
<accession>A0ABR1JB21</accession>
<feature type="region of interest" description="Disordered" evidence="1">
    <location>
        <begin position="500"/>
        <end position="521"/>
    </location>
</feature>
<feature type="compositionally biased region" description="Polar residues" evidence="1">
    <location>
        <begin position="500"/>
        <end position="510"/>
    </location>
</feature>
<dbReference type="Proteomes" id="UP001498398">
    <property type="component" value="Unassembled WGS sequence"/>
</dbReference>
<feature type="region of interest" description="Disordered" evidence="1">
    <location>
        <begin position="150"/>
        <end position="174"/>
    </location>
</feature>
<comment type="caution">
    <text evidence="2">The sequence shown here is derived from an EMBL/GenBank/DDBJ whole genome shotgun (WGS) entry which is preliminary data.</text>
</comment>
<evidence type="ECO:0000256" key="1">
    <source>
        <dbReference type="SAM" id="MobiDB-lite"/>
    </source>
</evidence>
<proteinExistence type="predicted"/>
<evidence type="ECO:0000313" key="3">
    <source>
        <dbReference type="Proteomes" id="UP001498398"/>
    </source>
</evidence>
<protein>
    <submittedName>
        <fullName evidence="2">Uncharacterized protein</fullName>
    </submittedName>
</protein>
<name>A0ABR1JB21_9AGAR</name>